<dbReference type="EMBL" id="JBHTCQ010000001">
    <property type="protein sequence ID" value="MFC7403998.1"/>
    <property type="molecule type" value="Genomic_DNA"/>
</dbReference>
<keyword evidence="2" id="KW-1185">Reference proteome</keyword>
<evidence type="ECO:0008006" key="3">
    <source>
        <dbReference type="Google" id="ProtNLM"/>
    </source>
</evidence>
<organism evidence="1 2">
    <name type="scientific">Georgenia alba</name>
    <dbReference type="NCBI Taxonomy" id="2233858"/>
    <lineage>
        <taxon>Bacteria</taxon>
        <taxon>Bacillati</taxon>
        <taxon>Actinomycetota</taxon>
        <taxon>Actinomycetes</taxon>
        <taxon>Micrococcales</taxon>
        <taxon>Bogoriellaceae</taxon>
        <taxon>Georgenia</taxon>
    </lineage>
</organism>
<sequence>MADLGHLAQYGSFDEFMASYEPSQAAWTAGSGQPLLMFALSNRDTDARTAIATRLLDDGADVGVTLSDGSNMLHVLLARKTHDVEAEVPILRRLIEGGADVNGVAAKFGTPLETAAEMFKFSDETLAPFYDVLLSREDLDLLRESRGRPVIDNLRSLRAKRAILVEKAETYLRERGLV</sequence>
<protein>
    <recommendedName>
        <fullName evidence="3">Ankyrin repeat domain-containing protein</fullName>
    </recommendedName>
</protein>
<evidence type="ECO:0000313" key="1">
    <source>
        <dbReference type="EMBL" id="MFC7403998.1"/>
    </source>
</evidence>
<evidence type="ECO:0000313" key="2">
    <source>
        <dbReference type="Proteomes" id="UP001596455"/>
    </source>
</evidence>
<dbReference type="SUPFAM" id="SSF48403">
    <property type="entry name" value="Ankyrin repeat"/>
    <property type="match status" value="1"/>
</dbReference>
<gene>
    <name evidence="1" type="ORF">ACFQQL_02670</name>
</gene>
<comment type="caution">
    <text evidence="1">The sequence shown here is derived from an EMBL/GenBank/DDBJ whole genome shotgun (WGS) entry which is preliminary data.</text>
</comment>
<dbReference type="Proteomes" id="UP001596455">
    <property type="component" value="Unassembled WGS sequence"/>
</dbReference>
<proteinExistence type="predicted"/>
<name>A0ABW2Q3C7_9MICO</name>
<reference evidence="2" key="1">
    <citation type="journal article" date="2019" name="Int. J. Syst. Evol. Microbiol.">
        <title>The Global Catalogue of Microorganisms (GCM) 10K type strain sequencing project: providing services to taxonomists for standard genome sequencing and annotation.</title>
        <authorList>
            <consortium name="The Broad Institute Genomics Platform"/>
            <consortium name="The Broad Institute Genome Sequencing Center for Infectious Disease"/>
            <person name="Wu L."/>
            <person name="Ma J."/>
        </authorList>
    </citation>
    <scope>NUCLEOTIDE SEQUENCE [LARGE SCALE GENOMIC DNA]</scope>
    <source>
        <strain evidence="2">JCM 1490</strain>
    </source>
</reference>
<dbReference type="RefSeq" id="WP_382390976.1">
    <property type="nucleotide sequence ID" value="NZ_JBHTCQ010000001.1"/>
</dbReference>
<accession>A0ABW2Q3C7</accession>
<dbReference type="Gene3D" id="1.25.40.20">
    <property type="entry name" value="Ankyrin repeat-containing domain"/>
    <property type="match status" value="1"/>
</dbReference>
<dbReference type="InterPro" id="IPR036770">
    <property type="entry name" value="Ankyrin_rpt-contain_sf"/>
</dbReference>